<keyword evidence="3" id="KW-1185">Reference proteome</keyword>
<evidence type="ECO:0000313" key="3">
    <source>
        <dbReference type="Proteomes" id="UP000317835"/>
    </source>
</evidence>
<dbReference type="AlphaFoldDB" id="A0A518H1U7"/>
<dbReference type="NCBIfam" id="TIGR04294">
    <property type="entry name" value="pre_pil_HX9DG"/>
    <property type="match status" value="1"/>
</dbReference>
<gene>
    <name evidence="2" type="ORF">ElP_26980</name>
</gene>
<dbReference type="RefSeq" id="WP_197446951.1">
    <property type="nucleotide sequence ID" value="NZ_CP036426.1"/>
</dbReference>
<protein>
    <recommendedName>
        <fullName evidence="1">DUF1559 domain-containing protein</fullName>
    </recommendedName>
</protein>
<dbReference type="EMBL" id="CP036426">
    <property type="protein sequence ID" value="QDV34802.1"/>
    <property type="molecule type" value="Genomic_DNA"/>
</dbReference>
<organism evidence="2 3">
    <name type="scientific">Tautonia plasticadhaerens</name>
    <dbReference type="NCBI Taxonomy" id="2527974"/>
    <lineage>
        <taxon>Bacteria</taxon>
        <taxon>Pseudomonadati</taxon>
        <taxon>Planctomycetota</taxon>
        <taxon>Planctomycetia</taxon>
        <taxon>Isosphaerales</taxon>
        <taxon>Isosphaeraceae</taxon>
        <taxon>Tautonia</taxon>
    </lineage>
</organism>
<dbReference type="Pfam" id="PF07596">
    <property type="entry name" value="SBP_bac_10"/>
    <property type="match status" value="1"/>
</dbReference>
<evidence type="ECO:0000259" key="1">
    <source>
        <dbReference type="Pfam" id="PF07596"/>
    </source>
</evidence>
<proteinExistence type="predicted"/>
<dbReference type="InterPro" id="IPR011453">
    <property type="entry name" value="DUF1559"/>
</dbReference>
<dbReference type="KEGG" id="tpla:ElP_26980"/>
<sequence>MTGAGTPPAGLNTMVNALDNPALVTQGLQACNAWWQGTAILGCPDGNCNRSGLKNYIGQLWALGERGYTLFHTVVPPSSTQYPWRSCGFTCAGCSPEGSNFVNASSDHPGGANFALADGSVRFLKSTIDPLVYMALGTRKGGEVVSADQY</sequence>
<feature type="domain" description="DUF1559" evidence="1">
    <location>
        <begin position="95"/>
        <end position="130"/>
    </location>
</feature>
<dbReference type="InterPro" id="IPR027558">
    <property type="entry name" value="Pre_pil_HX9DG_C"/>
</dbReference>
<evidence type="ECO:0000313" key="2">
    <source>
        <dbReference type="EMBL" id="QDV34802.1"/>
    </source>
</evidence>
<name>A0A518H1U7_9BACT</name>
<dbReference type="Proteomes" id="UP000317835">
    <property type="component" value="Chromosome"/>
</dbReference>
<accession>A0A518H1U7</accession>
<reference evidence="2 3" key="1">
    <citation type="submission" date="2019-02" db="EMBL/GenBank/DDBJ databases">
        <title>Deep-cultivation of Planctomycetes and their phenomic and genomic characterization uncovers novel biology.</title>
        <authorList>
            <person name="Wiegand S."/>
            <person name="Jogler M."/>
            <person name="Boedeker C."/>
            <person name="Pinto D."/>
            <person name="Vollmers J."/>
            <person name="Rivas-Marin E."/>
            <person name="Kohn T."/>
            <person name="Peeters S.H."/>
            <person name="Heuer A."/>
            <person name="Rast P."/>
            <person name="Oberbeckmann S."/>
            <person name="Bunk B."/>
            <person name="Jeske O."/>
            <person name="Meyerdierks A."/>
            <person name="Storesund J.E."/>
            <person name="Kallscheuer N."/>
            <person name="Luecker S."/>
            <person name="Lage O.M."/>
            <person name="Pohl T."/>
            <person name="Merkel B.J."/>
            <person name="Hornburger P."/>
            <person name="Mueller R.-W."/>
            <person name="Bruemmer F."/>
            <person name="Labrenz M."/>
            <person name="Spormann A.M."/>
            <person name="Op den Camp H."/>
            <person name="Overmann J."/>
            <person name="Amann R."/>
            <person name="Jetten M.S.M."/>
            <person name="Mascher T."/>
            <person name="Medema M.H."/>
            <person name="Devos D.P."/>
            <person name="Kaster A.-K."/>
            <person name="Ovreas L."/>
            <person name="Rohde M."/>
            <person name="Galperin M.Y."/>
            <person name="Jogler C."/>
        </authorList>
    </citation>
    <scope>NUCLEOTIDE SEQUENCE [LARGE SCALE GENOMIC DNA]</scope>
    <source>
        <strain evidence="2 3">ElP</strain>
    </source>
</reference>